<keyword evidence="2" id="KW-1185">Reference proteome</keyword>
<evidence type="ECO:0000313" key="2">
    <source>
        <dbReference type="Proteomes" id="UP000593561"/>
    </source>
</evidence>
<dbReference type="Proteomes" id="UP000593561">
    <property type="component" value="Unassembled WGS sequence"/>
</dbReference>
<organism evidence="1 2">
    <name type="scientific">Gossypium davidsonii</name>
    <name type="common">Davidson's cotton</name>
    <name type="synonym">Gossypium klotzschianum subsp. davidsonii</name>
    <dbReference type="NCBI Taxonomy" id="34287"/>
    <lineage>
        <taxon>Eukaryota</taxon>
        <taxon>Viridiplantae</taxon>
        <taxon>Streptophyta</taxon>
        <taxon>Embryophyta</taxon>
        <taxon>Tracheophyta</taxon>
        <taxon>Spermatophyta</taxon>
        <taxon>Magnoliopsida</taxon>
        <taxon>eudicotyledons</taxon>
        <taxon>Gunneridae</taxon>
        <taxon>Pentapetalae</taxon>
        <taxon>rosids</taxon>
        <taxon>malvids</taxon>
        <taxon>Malvales</taxon>
        <taxon>Malvaceae</taxon>
        <taxon>Malvoideae</taxon>
        <taxon>Gossypium</taxon>
    </lineage>
</organism>
<name>A0A7J8S411_GOSDV</name>
<protein>
    <submittedName>
        <fullName evidence="1">Uncharacterized protein</fullName>
    </submittedName>
</protein>
<evidence type="ECO:0000313" key="1">
    <source>
        <dbReference type="EMBL" id="MBA0620847.1"/>
    </source>
</evidence>
<reference evidence="1 2" key="1">
    <citation type="journal article" date="2019" name="Genome Biol. Evol.">
        <title>Insights into the evolution of the New World diploid cottons (Gossypium, subgenus Houzingenia) based on genome sequencing.</title>
        <authorList>
            <person name="Grover C.E."/>
            <person name="Arick M.A. 2nd"/>
            <person name="Thrash A."/>
            <person name="Conover J.L."/>
            <person name="Sanders W.S."/>
            <person name="Peterson D.G."/>
            <person name="Frelichowski J.E."/>
            <person name="Scheffler J.A."/>
            <person name="Scheffler B.E."/>
            <person name="Wendel J.F."/>
        </authorList>
    </citation>
    <scope>NUCLEOTIDE SEQUENCE [LARGE SCALE GENOMIC DNA]</scope>
    <source>
        <strain evidence="1">27</strain>
        <tissue evidence="1">Leaf</tissue>
    </source>
</reference>
<comment type="caution">
    <text evidence="1">The sequence shown here is derived from an EMBL/GenBank/DDBJ whole genome shotgun (WGS) entry which is preliminary data.</text>
</comment>
<accession>A0A7J8S411</accession>
<sequence length="72" mass="8195">MVSKFGLLENLKIIRCHGLESMSISFYAKLLSFTIFDRPHLKSLHIIHGFFLSFICACSCKFSYLSCVCINA</sequence>
<proteinExistence type="predicted"/>
<gene>
    <name evidence="1" type="ORF">Godav_006516</name>
</gene>
<dbReference type="EMBL" id="JABFAC010000008">
    <property type="protein sequence ID" value="MBA0620847.1"/>
    <property type="molecule type" value="Genomic_DNA"/>
</dbReference>
<dbReference type="AlphaFoldDB" id="A0A7J8S411"/>